<gene>
    <name evidence="1" type="ORF">OZZ17_07770</name>
</gene>
<dbReference type="EMBL" id="JAPRAY010000009">
    <property type="protein sequence ID" value="MCZ0667440.1"/>
    <property type="molecule type" value="Genomic_DNA"/>
</dbReference>
<proteinExistence type="predicted"/>
<evidence type="ECO:0000313" key="2">
    <source>
        <dbReference type="Proteomes" id="UP001079535"/>
    </source>
</evidence>
<sequence length="201" mass="22402">MAETERIILGSGNVHMKLFDGNLPSVDEICTDENQISYIQGGATIEYKPSYYTAKDDTRKIQKTVITDEEATMKSGLMTFCGNTLEKICDTARVSYAEKTSTKKKRRIVKVGGGNNQGRKKYVICFHHEDPVDGDIWVMIVGNNQAGFSLAFANDKETVVDAEFTALPQDKEGTLIHYEEEVLEDTQSLSDTTEQKTVADK</sequence>
<protein>
    <submittedName>
        <fullName evidence="1">Uncharacterized protein</fullName>
    </submittedName>
</protein>
<evidence type="ECO:0000313" key="1">
    <source>
        <dbReference type="EMBL" id="MCZ0667440.1"/>
    </source>
</evidence>
<comment type="caution">
    <text evidence="1">The sequence shown here is derived from an EMBL/GenBank/DDBJ whole genome shotgun (WGS) entry which is preliminary data.</text>
</comment>
<dbReference type="Proteomes" id="UP001079535">
    <property type="component" value="Unassembled WGS sequence"/>
</dbReference>
<organism evidence="1 2">
    <name type="scientific">Mediterraneibacter gnavus</name>
    <name type="common">Ruminococcus gnavus</name>
    <dbReference type="NCBI Taxonomy" id="33038"/>
    <lineage>
        <taxon>Bacteria</taxon>
        <taxon>Bacillati</taxon>
        <taxon>Bacillota</taxon>
        <taxon>Clostridia</taxon>
        <taxon>Lachnospirales</taxon>
        <taxon>Lachnospiraceae</taxon>
        <taxon>Mediterraneibacter</taxon>
    </lineage>
</organism>
<accession>A0A9Q4F020</accession>
<name>A0A9Q4F020_MEDGN</name>
<reference evidence="1" key="1">
    <citation type="submission" date="2022-11" db="EMBL/GenBank/DDBJ databases">
        <title>Temperate bacteriophages infecting mucin-degrading bacterium Ruminococcus gnavus from the human gut.</title>
        <authorList>
            <person name="Buttimer C."/>
        </authorList>
    </citation>
    <scope>NUCLEOTIDE SEQUENCE</scope>
    <source>
        <strain evidence="1">CCUG 49994</strain>
    </source>
</reference>
<dbReference type="RefSeq" id="WP_268803509.1">
    <property type="nucleotide sequence ID" value="NZ_JAPRAY010000009.1"/>
</dbReference>
<dbReference type="AlphaFoldDB" id="A0A9Q4F020"/>